<dbReference type="Proteomes" id="UP001596154">
    <property type="component" value="Unassembled WGS sequence"/>
</dbReference>
<comment type="caution">
    <text evidence="2">The sequence shown here is derived from an EMBL/GenBank/DDBJ whole genome shotgun (WGS) entry which is preliminary data.</text>
</comment>
<protein>
    <submittedName>
        <fullName evidence="2">Uncharacterized protein</fullName>
    </submittedName>
</protein>
<feature type="region of interest" description="Disordered" evidence="1">
    <location>
        <begin position="1"/>
        <end position="21"/>
    </location>
</feature>
<organism evidence="2 3">
    <name type="scientific">Streptomyces bullii</name>
    <dbReference type="NCBI Taxonomy" id="349910"/>
    <lineage>
        <taxon>Bacteria</taxon>
        <taxon>Bacillati</taxon>
        <taxon>Actinomycetota</taxon>
        <taxon>Actinomycetes</taxon>
        <taxon>Kitasatosporales</taxon>
        <taxon>Streptomycetaceae</taxon>
        <taxon>Streptomyces</taxon>
    </lineage>
</organism>
<sequence length="52" mass="5680">MPTVVDCGSPEAEYQTGGLMPGQGQECGSGYDYGIQHDDHRGFDYTMCFTKV</sequence>
<proteinExistence type="predicted"/>
<keyword evidence="3" id="KW-1185">Reference proteome</keyword>
<reference evidence="3" key="1">
    <citation type="journal article" date="2019" name="Int. J. Syst. Evol. Microbiol.">
        <title>The Global Catalogue of Microorganisms (GCM) 10K type strain sequencing project: providing services to taxonomists for standard genome sequencing and annotation.</title>
        <authorList>
            <consortium name="The Broad Institute Genomics Platform"/>
            <consortium name="The Broad Institute Genome Sequencing Center for Infectious Disease"/>
            <person name="Wu L."/>
            <person name="Ma J."/>
        </authorList>
    </citation>
    <scope>NUCLEOTIDE SEQUENCE [LARGE SCALE GENOMIC DNA]</scope>
    <source>
        <strain evidence="3">CGMCC 4.7248</strain>
    </source>
</reference>
<gene>
    <name evidence="2" type="ORF">ACFPZJ_36925</name>
</gene>
<name>A0ABW0V036_9ACTN</name>
<evidence type="ECO:0000313" key="2">
    <source>
        <dbReference type="EMBL" id="MFC5639225.1"/>
    </source>
</evidence>
<accession>A0ABW0V036</accession>
<evidence type="ECO:0000256" key="1">
    <source>
        <dbReference type="SAM" id="MobiDB-lite"/>
    </source>
</evidence>
<evidence type="ECO:0000313" key="3">
    <source>
        <dbReference type="Proteomes" id="UP001596154"/>
    </source>
</evidence>
<dbReference type="EMBL" id="JBHSNY010000018">
    <property type="protein sequence ID" value="MFC5639225.1"/>
    <property type="molecule type" value="Genomic_DNA"/>
</dbReference>